<reference evidence="2 3" key="1">
    <citation type="submission" date="2019-03" db="EMBL/GenBank/DDBJ databases">
        <title>Single cell metagenomics reveals metabolic interactions within the superorganism composed of flagellate Streblomastix strix and complex community of Bacteroidetes bacteria on its surface.</title>
        <authorList>
            <person name="Treitli S.C."/>
            <person name="Kolisko M."/>
            <person name="Husnik F."/>
            <person name="Keeling P."/>
            <person name="Hampl V."/>
        </authorList>
    </citation>
    <scope>NUCLEOTIDE SEQUENCE [LARGE SCALE GENOMIC DNA]</scope>
    <source>
        <strain evidence="2">ST1C</strain>
    </source>
</reference>
<evidence type="ECO:0000256" key="1">
    <source>
        <dbReference type="SAM" id="MobiDB-lite"/>
    </source>
</evidence>
<evidence type="ECO:0000313" key="2">
    <source>
        <dbReference type="EMBL" id="KAA6380724.1"/>
    </source>
</evidence>
<proteinExistence type="predicted"/>
<dbReference type="EMBL" id="SNRW01007742">
    <property type="protein sequence ID" value="KAA6380724.1"/>
    <property type="molecule type" value="Genomic_DNA"/>
</dbReference>
<feature type="non-terminal residue" evidence="2">
    <location>
        <position position="128"/>
    </location>
</feature>
<dbReference type="Proteomes" id="UP000324800">
    <property type="component" value="Unassembled WGS sequence"/>
</dbReference>
<evidence type="ECO:0000313" key="3">
    <source>
        <dbReference type="Proteomes" id="UP000324800"/>
    </source>
</evidence>
<organism evidence="2 3">
    <name type="scientific">Streblomastix strix</name>
    <dbReference type="NCBI Taxonomy" id="222440"/>
    <lineage>
        <taxon>Eukaryota</taxon>
        <taxon>Metamonada</taxon>
        <taxon>Preaxostyla</taxon>
        <taxon>Oxymonadida</taxon>
        <taxon>Streblomastigidae</taxon>
        <taxon>Streblomastix</taxon>
    </lineage>
</organism>
<protein>
    <submittedName>
        <fullName evidence="2">Uncharacterized protein</fullName>
    </submittedName>
</protein>
<gene>
    <name evidence="2" type="ORF">EZS28_023750</name>
</gene>
<name>A0A5J4VEC8_9EUKA</name>
<comment type="caution">
    <text evidence="2">The sequence shown here is derived from an EMBL/GenBank/DDBJ whole genome shotgun (WGS) entry which is preliminary data.</text>
</comment>
<sequence>MFSGNHPFGGRQLHGSDPPSQASVFKEAFREIKRHLFIGNPQDIHFKRITCPIVDFARDQQLNMFEIEITNGWEDSEQGFDGSTKLTTTFTVYAYNPGNQDFVNYPIYIEDDEWSLDLLEPYMGQDAL</sequence>
<feature type="region of interest" description="Disordered" evidence="1">
    <location>
        <begin position="1"/>
        <end position="21"/>
    </location>
</feature>
<dbReference type="AlphaFoldDB" id="A0A5J4VEC8"/>
<accession>A0A5J4VEC8</accession>